<dbReference type="EMBL" id="KV429040">
    <property type="protein sequence ID" value="KZT72562.1"/>
    <property type="molecule type" value="Genomic_DNA"/>
</dbReference>
<organism evidence="5 6">
    <name type="scientific">Daedalea quercina L-15889</name>
    <dbReference type="NCBI Taxonomy" id="1314783"/>
    <lineage>
        <taxon>Eukaryota</taxon>
        <taxon>Fungi</taxon>
        <taxon>Dikarya</taxon>
        <taxon>Basidiomycota</taxon>
        <taxon>Agaricomycotina</taxon>
        <taxon>Agaricomycetes</taxon>
        <taxon>Polyporales</taxon>
        <taxon>Fomitopsis</taxon>
    </lineage>
</organism>
<name>A0A165SVR9_9APHY</name>
<dbReference type="STRING" id="1314783.A0A165SVR9"/>
<evidence type="ECO:0000256" key="1">
    <source>
        <dbReference type="ARBA" id="ARBA00010545"/>
    </source>
</evidence>
<gene>
    <name evidence="5" type="ORF">DAEQUDRAFT_590795</name>
</gene>
<accession>A0A165SVR9</accession>
<reference evidence="5 6" key="1">
    <citation type="journal article" date="2016" name="Mol. Biol. Evol.">
        <title>Comparative Genomics of Early-Diverging Mushroom-Forming Fungi Provides Insights into the Origins of Lignocellulose Decay Capabilities.</title>
        <authorList>
            <person name="Nagy L.G."/>
            <person name="Riley R."/>
            <person name="Tritt A."/>
            <person name="Adam C."/>
            <person name="Daum C."/>
            <person name="Floudas D."/>
            <person name="Sun H."/>
            <person name="Yadav J.S."/>
            <person name="Pangilinan J."/>
            <person name="Larsson K.H."/>
            <person name="Matsuura K."/>
            <person name="Barry K."/>
            <person name="Labutti K."/>
            <person name="Kuo R."/>
            <person name="Ohm R.A."/>
            <person name="Bhattacharya S.S."/>
            <person name="Shirouzu T."/>
            <person name="Yoshinaga Y."/>
            <person name="Martin F.M."/>
            <person name="Grigoriev I.V."/>
            <person name="Hibbett D.S."/>
        </authorList>
    </citation>
    <scope>NUCLEOTIDE SEQUENCE [LARGE SCALE GENOMIC DNA]</scope>
    <source>
        <strain evidence="5 6">L-15889</strain>
    </source>
</reference>
<comment type="similarity">
    <text evidence="1">Belongs to the LCL2 family.</text>
</comment>
<evidence type="ECO:0000313" key="6">
    <source>
        <dbReference type="Proteomes" id="UP000076727"/>
    </source>
</evidence>
<dbReference type="PANTHER" id="PTHR38425">
    <property type="entry name" value="LONG CHRONOLOGICAL LIFESPAN PROTEIN 2"/>
    <property type="match status" value="1"/>
</dbReference>
<keyword evidence="3 4" id="KW-0732">Signal</keyword>
<dbReference type="OrthoDB" id="2234316at2759"/>
<evidence type="ECO:0000256" key="3">
    <source>
        <dbReference type="ARBA" id="ARBA00022729"/>
    </source>
</evidence>
<feature type="chain" id="PRO_5007866853" description="Long chronological lifespan protein 2" evidence="4">
    <location>
        <begin position="20"/>
        <end position="116"/>
    </location>
</feature>
<dbReference type="InterPro" id="IPR034543">
    <property type="entry name" value="LCL2"/>
</dbReference>
<feature type="signal peptide" evidence="4">
    <location>
        <begin position="1"/>
        <end position="19"/>
    </location>
</feature>
<evidence type="ECO:0000256" key="4">
    <source>
        <dbReference type="SAM" id="SignalP"/>
    </source>
</evidence>
<protein>
    <recommendedName>
        <fullName evidence="2">Long chronological lifespan protein 2</fullName>
    </recommendedName>
</protein>
<proteinExistence type="inferred from homology"/>
<dbReference type="Proteomes" id="UP000076727">
    <property type="component" value="Unassembled WGS sequence"/>
</dbReference>
<dbReference type="AlphaFoldDB" id="A0A165SVR9"/>
<sequence length="116" mass="12601">MHRLALLCIYSTCVLSAWAQFQFFEHMFGQPSHQQQRSSGSPSAGQWMAHADGVPCSHYLCPNTLVCVSNPAECPCPDPEDVKCLLPDGKGKQGAAVVCTRGAIDCKHVERLASKL</sequence>
<dbReference type="PANTHER" id="PTHR38425:SF1">
    <property type="entry name" value="LONG CHRONOLOGICAL LIFESPAN PROTEIN 2"/>
    <property type="match status" value="1"/>
</dbReference>
<dbReference type="GO" id="GO:0036503">
    <property type="term" value="P:ERAD pathway"/>
    <property type="evidence" value="ECO:0007669"/>
    <property type="project" value="TreeGrafter"/>
</dbReference>
<evidence type="ECO:0000256" key="2">
    <source>
        <dbReference type="ARBA" id="ARBA00018534"/>
    </source>
</evidence>
<keyword evidence="6" id="KW-1185">Reference proteome</keyword>
<evidence type="ECO:0000313" key="5">
    <source>
        <dbReference type="EMBL" id="KZT72562.1"/>
    </source>
</evidence>